<organism evidence="1 2">
    <name type="scientific">Aaosphaeria arxii CBS 175.79</name>
    <dbReference type="NCBI Taxonomy" id="1450172"/>
    <lineage>
        <taxon>Eukaryota</taxon>
        <taxon>Fungi</taxon>
        <taxon>Dikarya</taxon>
        <taxon>Ascomycota</taxon>
        <taxon>Pezizomycotina</taxon>
        <taxon>Dothideomycetes</taxon>
        <taxon>Pleosporomycetidae</taxon>
        <taxon>Pleosporales</taxon>
        <taxon>Pleosporales incertae sedis</taxon>
        <taxon>Aaosphaeria</taxon>
    </lineage>
</organism>
<dbReference type="GeneID" id="54284622"/>
<evidence type="ECO:0000313" key="1">
    <source>
        <dbReference type="EMBL" id="KAF2019853.1"/>
    </source>
</evidence>
<evidence type="ECO:0000313" key="2">
    <source>
        <dbReference type="Proteomes" id="UP000799778"/>
    </source>
</evidence>
<name>A0A6A5Y3Q8_9PLEO</name>
<gene>
    <name evidence="1" type="ORF">BU24DRAFT_419463</name>
</gene>
<reference evidence="1" key="1">
    <citation type="journal article" date="2020" name="Stud. Mycol.">
        <title>101 Dothideomycetes genomes: a test case for predicting lifestyles and emergence of pathogens.</title>
        <authorList>
            <person name="Haridas S."/>
            <person name="Albert R."/>
            <person name="Binder M."/>
            <person name="Bloem J."/>
            <person name="Labutti K."/>
            <person name="Salamov A."/>
            <person name="Andreopoulos B."/>
            <person name="Baker S."/>
            <person name="Barry K."/>
            <person name="Bills G."/>
            <person name="Bluhm B."/>
            <person name="Cannon C."/>
            <person name="Castanera R."/>
            <person name="Culley D."/>
            <person name="Daum C."/>
            <person name="Ezra D."/>
            <person name="Gonzalez J."/>
            <person name="Henrissat B."/>
            <person name="Kuo A."/>
            <person name="Liang C."/>
            <person name="Lipzen A."/>
            <person name="Lutzoni F."/>
            <person name="Magnuson J."/>
            <person name="Mondo S."/>
            <person name="Nolan M."/>
            <person name="Ohm R."/>
            <person name="Pangilinan J."/>
            <person name="Park H.-J."/>
            <person name="Ramirez L."/>
            <person name="Alfaro M."/>
            <person name="Sun H."/>
            <person name="Tritt A."/>
            <person name="Yoshinaga Y."/>
            <person name="Zwiers L.-H."/>
            <person name="Turgeon B."/>
            <person name="Goodwin S."/>
            <person name="Spatafora J."/>
            <person name="Crous P."/>
            <person name="Grigoriev I."/>
        </authorList>
    </citation>
    <scope>NUCLEOTIDE SEQUENCE</scope>
    <source>
        <strain evidence="1">CBS 175.79</strain>
    </source>
</reference>
<keyword evidence="2" id="KW-1185">Reference proteome</keyword>
<sequence length="161" mass="18087">MRTTPEPSFPPEDVRGQEISISQTASLNLRIHLSMPSPSISPSLPTKPYRATQRADGVVIERPRYNPPPTPSAAQGDISTPCVVQKPKTKATTFVFEPKPVVFELAAGKQVEFKGTYREYRKGNLIRRKAEKRERKERGLVEKVWREQMAVVEEVGKEGAD</sequence>
<protein>
    <submittedName>
        <fullName evidence="1">Uncharacterized protein</fullName>
    </submittedName>
</protein>
<dbReference type="AlphaFoldDB" id="A0A6A5Y3Q8"/>
<dbReference type="Proteomes" id="UP000799778">
    <property type="component" value="Unassembled WGS sequence"/>
</dbReference>
<proteinExistence type="predicted"/>
<dbReference type="EMBL" id="ML978067">
    <property type="protein sequence ID" value="KAF2019853.1"/>
    <property type="molecule type" value="Genomic_DNA"/>
</dbReference>
<accession>A0A6A5Y3Q8</accession>
<dbReference type="RefSeq" id="XP_033388192.1">
    <property type="nucleotide sequence ID" value="XM_033527225.1"/>
</dbReference>